<evidence type="ECO:0000256" key="5">
    <source>
        <dbReference type="ARBA" id="ARBA00022842"/>
    </source>
</evidence>
<feature type="binding site" evidence="8">
    <location>
        <position position="14"/>
    </location>
    <ligand>
        <name>Mg(2+)</name>
        <dbReference type="ChEBI" id="CHEBI:18420"/>
    </ligand>
</feature>
<keyword evidence="4 8" id="KW-0276">Fatty acid metabolism</keyword>
<evidence type="ECO:0000256" key="2">
    <source>
        <dbReference type="ARBA" id="ARBA00022679"/>
    </source>
</evidence>
<keyword evidence="8" id="KW-0963">Cytoplasm</keyword>
<evidence type="ECO:0000256" key="7">
    <source>
        <dbReference type="ARBA" id="ARBA00023160"/>
    </source>
</evidence>
<dbReference type="GO" id="GO:0008897">
    <property type="term" value="F:holo-[acyl-carrier-protein] synthase activity"/>
    <property type="evidence" value="ECO:0007669"/>
    <property type="project" value="UniProtKB-UniRule"/>
</dbReference>
<evidence type="ECO:0000256" key="4">
    <source>
        <dbReference type="ARBA" id="ARBA00022832"/>
    </source>
</evidence>
<comment type="cofactor">
    <cofactor evidence="8">
        <name>Mg(2+)</name>
        <dbReference type="ChEBI" id="CHEBI:18420"/>
    </cofactor>
</comment>
<keyword evidence="7 8" id="KW-0275">Fatty acid biosynthesis</keyword>
<dbReference type="InterPro" id="IPR037143">
    <property type="entry name" value="4-PPantetheinyl_Trfase_dom_sf"/>
</dbReference>
<comment type="caution">
    <text evidence="10">The sequence shown here is derived from an EMBL/GenBank/DDBJ whole genome shotgun (WGS) entry which is preliminary data.</text>
</comment>
<comment type="similarity">
    <text evidence="8">Belongs to the P-Pant transferase superfamily. AcpS family.</text>
</comment>
<sequence length="138" mass="14694">MWATLPAVVGLGIDLVHIPRIEESLRAFGDAFATRLFTEREQADARAVPGREAEGFALRFAVKEATIKALSLSDDGVNWREMEVVAGTGGACRLVLHGVARDKARELGVARALVCWSHEGAYAMATVAAVSDTVGSGR</sequence>
<dbReference type="HAMAP" id="MF_00101">
    <property type="entry name" value="AcpS"/>
    <property type="match status" value="1"/>
</dbReference>
<name>A0A6N8J1V1_9BURK</name>
<keyword evidence="1 8" id="KW-0444">Lipid biosynthesis</keyword>
<organism evidence="10 11">
    <name type="scientific">Ramlibacter pinisoli</name>
    <dbReference type="NCBI Taxonomy" id="2682844"/>
    <lineage>
        <taxon>Bacteria</taxon>
        <taxon>Pseudomonadati</taxon>
        <taxon>Pseudomonadota</taxon>
        <taxon>Betaproteobacteria</taxon>
        <taxon>Burkholderiales</taxon>
        <taxon>Comamonadaceae</taxon>
        <taxon>Ramlibacter</taxon>
    </lineage>
</organism>
<keyword evidence="2 8" id="KW-0808">Transferase</keyword>
<keyword evidence="3 8" id="KW-0479">Metal-binding</keyword>
<evidence type="ECO:0000256" key="3">
    <source>
        <dbReference type="ARBA" id="ARBA00022723"/>
    </source>
</evidence>
<comment type="subcellular location">
    <subcellularLocation>
        <location evidence="8">Cytoplasm</location>
    </subcellularLocation>
</comment>
<dbReference type="Proteomes" id="UP000469385">
    <property type="component" value="Unassembled WGS sequence"/>
</dbReference>
<dbReference type="GO" id="GO:0000287">
    <property type="term" value="F:magnesium ion binding"/>
    <property type="evidence" value="ECO:0007669"/>
    <property type="project" value="UniProtKB-UniRule"/>
</dbReference>
<dbReference type="EC" id="2.7.8.7" evidence="8"/>
<evidence type="ECO:0000313" key="11">
    <source>
        <dbReference type="Proteomes" id="UP000469385"/>
    </source>
</evidence>
<feature type="binding site" evidence="8">
    <location>
        <position position="64"/>
    </location>
    <ligand>
        <name>Mg(2+)</name>
        <dbReference type="ChEBI" id="CHEBI:18420"/>
    </ligand>
</feature>
<evidence type="ECO:0000313" key="10">
    <source>
        <dbReference type="EMBL" id="MVQ32156.1"/>
    </source>
</evidence>
<dbReference type="InterPro" id="IPR002582">
    <property type="entry name" value="ACPS"/>
</dbReference>
<gene>
    <name evidence="8" type="primary">acpS</name>
    <name evidence="10" type="ORF">GON04_22050</name>
</gene>
<dbReference type="NCBIfam" id="TIGR00556">
    <property type="entry name" value="pantethn_trn"/>
    <property type="match status" value="1"/>
</dbReference>
<reference evidence="10 11" key="1">
    <citation type="submission" date="2019-12" db="EMBL/GenBank/DDBJ databases">
        <authorList>
            <person name="Huq M.A."/>
        </authorList>
    </citation>
    <scope>NUCLEOTIDE SEQUENCE [LARGE SCALE GENOMIC DNA]</scope>
    <source>
        <strain evidence="10 11">MAH-25</strain>
    </source>
</reference>
<proteinExistence type="inferred from homology"/>
<dbReference type="AlphaFoldDB" id="A0A6N8J1V1"/>
<dbReference type="GO" id="GO:0005737">
    <property type="term" value="C:cytoplasm"/>
    <property type="evidence" value="ECO:0007669"/>
    <property type="project" value="UniProtKB-SubCell"/>
</dbReference>
<comment type="function">
    <text evidence="8">Transfers the 4'-phosphopantetheine moiety from coenzyme A to a Ser of acyl-carrier-protein.</text>
</comment>
<protein>
    <recommendedName>
        <fullName evidence="8">Holo-[acyl-carrier-protein] synthase</fullName>
        <shortName evidence="8">Holo-ACP synthase</shortName>
        <ecNumber evidence="8">2.7.8.7</ecNumber>
    </recommendedName>
    <alternativeName>
        <fullName evidence="8">4'-phosphopantetheinyl transferase AcpS</fullName>
    </alternativeName>
</protein>
<dbReference type="InterPro" id="IPR004568">
    <property type="entry name" value="Ppantetheine-prot_Trfase_dom"/>
</dbReference>
<feature type="domain" description="4'-phosphopantetheinyl transferase" evidence="9">
    <location>
        <begin position="10"/>
        <end position="110"/>
    </location>
</feature>
<evidence type="ECO:0000256" key="8">
    <source>
        <dbReference type="HAMAP-Rule" id="MF_00101"/>
    </source>
</evidence>
<dbReference type="GO" id="GO:0006633">
    <property type="term" value="P:fatty acid biosynthetic process"/>
    <property type="evidence" value="ECO:0007669"/>
    <property type="project" value="UniProtKB-UniRule"/>
</dbReference>
<dbReference type="Gene3D" id="3.90.470.20">
    <property type="entry name" value="4'-phosphopantetheinyl transferase domain"/>
    <property type="match status" value="1"/>
</dbReference>
<dbReference type="EMBL" id="WSEL01000009">
    <property type="protein sequence ID" value="MVQ32156.1"/>
    <property type="molecule type" value="Genomic_DNA"/>
</dbReference>
<comment type="catalytic activity">
    <reaction evidence="8">
        <text>apo-[ACP] + CoA = holo-[ACP] + adenosine 3',5'-bisphosphate + H(+)</text>
        <dbReference type="Rhea" id="RHEA:12068"/>
        <dbReference type="Rhea" id="RHEA-COMP:9685"/>
        <dbReference type="Rhea" id="RHEA-COMP:9690"/>
        <dbReference type="ChEBI" id="CHEBI:15378"/>
        <dbReference type="ChEBI" id="CHEBI:29999"/>
        <dbReference type="ChEBI" id="CHEBI:57287"/>
        <dbReference type="ChEBI" id="CHEBI:58343"/>
        <dbReference type="ChEBI" id="CHEBI:64479"/>
        <dbReference type="EC" id="2.7.8.7"/>
    </reaction>
</comment>
<evidence type="ECO:0000256" key="1">
    <source>
        <dbReference type="ARBA" id="ARBA00022516"/>
    </source>
</evidence>
<dbReference type="InterPro" id="IPR008278">
    <property type="entry name" value="4-PPantetheinyl_Trfase_dom"/>
</dbReference>
<evidence type="ECO:0000256" key="6">
    <source>
        <dbReference type="ARBA" id="ARBA00023098"/>
    </source>
</evidence>
<dbReference type="SUPFAM" id="SSF56214">
    <property type="entry name" value="4'-phosphopantetheinyl transferase"/>
    <property type="match status" value="1"/>
</dbReference>
<accession>A0A6N8J1V1</accession>
<dbReference type="Pfam" id="PF01648">
    <property type="entry name" value="ACPS"/>
    <property type="match status" value="1"/>
</dbReference>
<evidence type="ECO:0000259" key="9">
    <source>
        <dbReference type="Pfam" id="PF01648"/>
    </source>
</evidence>
<keyword evidence="6 8" id="KW-0443">Lipid metabolism</keyword>
<keyword evidence="11" id="KW-1185">Reference proteome</keyword>
<keyword evidence="5 8" id="KW-0460">Magnesium</keyword>